<name>A0A7D5H492_9PSED</name>
<dbReference type="InterPro" id="IPR036679">
    <property type="entry name" value="FlgN-like_sf"/>
</dbReference>
<evidence type="ECO:0000313" key="5">
    <source>
        <dbReference type="EMBL" id="QKZ03589.1"/>
    </source>
</evidence>
<dbReference type="EMBL" id="CP056030">
    <property type="protein sequence ID" value="QKZ03589.1"/>
    <property type="molecule type" value="Genomic_DNA"/>
</dbReference>
<protein>
    <submittedName>
        <fullName evidence="5">Flagellar protein FlgN</fullName>
    </submittedName>
</protein>
<evidence type="ECO:0000256" key="2">
    <source>
        <dbReference type="ARBA" id="ARBA00007703"/>
    </source>
</evidence>
<comment type="similarity">
    <text evidence="2">Belongs to the FlgN family.</text>
</comment>
<proteinExistence type="inferred from homology"/>
<evidence type="ECO:0000256" key="1">
    <source>
        <dbReference type="ARBA" id="ARBA00002397"/>
    </source>
</evidence>
<keyword evidence="5" id="KW-0282">Flagellum</keyword>
<dbReference type="Proteomes" id="UP000509568">
    <property type="component" value="Chromosome"/>
</dbReference>
<dbReference type="GO" id="GO:0044780">
    <property type="term" value="P:bacterial-type flagellum assembly"/>
    <property type="evidence" value="ECO:0007669"/>
    <property type="project" value="InterPro"/>
</dbReference>
<keyword evidence="6" id="KW-1185">Reference proteome</keyword>
<comment type="function">
    <text evidence="1">Required for the efficient initiation of filament assembly.</text>
</comment>
<evidence type="ECO:0000256" key="3">
    <source>
        <dbReference type="ARBA" id="ARBA00022795"/>
    </source>
</evidence>
<keyword evidence="5" id="KW-0966">Cell projection</keyword>
<keyword evidence="5" id="KW-0969">Cilium</keyword>
<dbReference type="Gene3D" id="1.20.58.300">
    <property type="entry name" value="FlgN-like"/>
    <property type="match status" value="1"/>
</dbReference>
<dbReference type="Pfam" id="PF05130">
    <property type="entry name" value="FlgN"/>
    <property type="match status" value="1"/>
</dbReference>
<sequence>MHDRNLLLLIEEDIAPAQQLLALLQQESVALHGRDMPLLENILAQKQSLIVLLEQHGRKRTEILLTLKLPADHSGLEILAQHSQLGPDLLARGDLLTGLLADCRAVNEQNGKLIHLQQLTTANQMRILMGGEPPSLYDARGSTSKLAKPRPLSQA</sequence>
<keyword evidence="3" id="KW-1005">Bacterial flagellum biogenesis</keyword>
<feature type="region of interest" description="Disordered" evidence="4">
    <location>
        <begin position="133"/>
        <end position="155"/>
    </location>
</feature>
<dbReference type="InterPro" id="IPR007809">
    <property type="entry name" value="FlgN-like"/>
</dbReference>
<dbReference type="RefSeq" id="WP_158154707.1">
    <property type="nucleotide sequence ID" value="NZ_CP056030.1"/>
</dbReference>
<gene>
    <name evidence="5" type="ORF">HWQ56_07230</name>
</gene>
<dbReference type="SUPFAM" id="SSF140566">
    <property type="entry name" value="FlgN-like"/>
    <property type="match status" value="1"/>
</dbReference>
<organism evidence="5 6">
    <name type="scientific">Pseudomonas eucalypticola</name>
    <dbReference type="NCBI Taxonomy" id="2599595"/>
    <lineage>
        <taxon>Bacteria</taxon>
        <taxon>Pseudomonadati</taxon>
        <taxon>Pseudomonadota</taxon>
        <taxon>Gammaproteobacteria</taxon>
        <taxon>Pseudomonadales</taxon>
        <taxon>Pseudomonadaceae</taxon>
        <taxon>Pseudomonas</taxon>
    </lineage>
</organism>
<evidence type="ECO:0000313" key="6">
    <source>
        <dbReference type="Proteomes" id="UP000509568"/>
    </source>
</evidence>
<dbReference type="AlphaFoldDB" id="A0A7D5H492"/>
<reference evidence="5 6" key="1">
    <citation type="submission" date="2020-06" db="EMBL/GenBank/DDBJ databases">
        <title>Pseudomonas eucalypticola sp. nov., an endophyte of Eucalyptus dunnii leaves with biocontrol ability of eucalyptus leaf blight.</title>
        <authorList>
            <person name="Liu Y."/>
            <person name="Song Z."/>
            <person name="Zeng H."/>
            <person name="Lu M."/>
            <person name="Wang X."/>
            <person name="Lian X."/>
            <person name="Zhang Q."/>
        </authorList>
    </citation>
    <scope>NUCLEOTIDE SEQUENCE [LARGE SCALE GENOMIC DNA]</scope>
    <source>
        <strain evidence="5 6">NP-1</strain>
    </source>
</reference>
<dbReference type="KEGG" id="pez:HWQ56_07230"/>
<accession>A0A7D5H492</accession>
<evidence type="ECO:0000256" key="4">
    <source>
        <dbReference type="SAM" id="MobiDB-lite"/>
    </source>
</evidence>